<keyword evidence="2" id="KW-1185">Reference proteome</keyword>
<sequence>MTTVPQQVLGAWALTISTPIGKMAVTLDLTEQDGVLTGTAQDRHATVPLLGITTEPGPQASSTRLTWQQAIVKPMRLNLQFDVVVAGDTMAGFSRAGRLPRSAVHGERRAAS</sequence>
<reference evidence="1" key="1">
    <citation type="submission" date="2022-11" db="EMBL/GenBank/DDBJ databases">
        <authorList>
            <person name="Somphong A."/>
            <person name="Phongsopitanun W."/>
        </authorList>
    </citation>
    <scope>NUCLEOTIDE SEQUENCE</scope>
    <source>
        <strain evidence="1">Pm04-4</strain>
    </source>
</reference>
<gene>
    <name evidence="1" type="ORF">OWR29_37270</name>
</gene>
<dbReference type="EMBL" id="JAPNTZ010000016">
    <property type="protein sequence ID" value="MCY1143686.1"/>
    <property type="molecule type" value="Genomic_DNA"/>
</dbReference>
<dbReference type="RefSeq" id="WP_267568216.1">
    <property type="nucleotide sequence ID" value="NZ_JAPNTZ010000016.1"/>
</dbReference>
<evidence type="ECO:0000313" key="1">
    <source>
        <dbReference type="EMBL" id="MCY1143686.1"/>
    </source>
</evidence>
<name>A0ABT4BB46_9ACTN</name>
<accession>A0ABT4BB46</accession>
<organism evidence="1 2">
    <name type="scientific">Paractinoplanes pyxinae</name>
    <dbReference type="NCBI Taxonomy" id="2997416"/>
    <lineage>
        <taxon>Bacteria</taxon>
        <taxon>Bacillati</taxon>
        <taxon>Actinomycetota</taxon>
        <taxon>Actinomycetes</taxon>
        <taxon>Micromonosporales</taxon>
        <taxon>Micromonosporaceae</taxon>
        <taxon>Paractinoplanes</taxon>
    </lineage>
</organism>
<dbReference type="Proteomes" id="UP001151002">
    <property type="component" value="Unassembled WGS sequence"/>
</dbReference>
<proteinExistence type="predicted"/>
<evidence type="ECO:0000313" key="2">
    <source>
        <dbReference type="Proteomes" id="UP001151002"/>
    </source>
</evidence>
<comment type="caution">
    <text evidence="1">The sequence shown here is derived from an EMBL/GenBank/DDBJ whole genome shotgun (WGS) entry which is preliminary data.</text>
</comment>
<protein>
    <submittedName>
        <fullName evidence="1">Uncharacterized protein</fullName>
    </submittedName>
</protein>